<evidence type="ECO:0000313" key="10">
    <source>
        <dbReference type="Proteomes" id="UP000824540"/>
    </source>
</evidence>
<dbReference type="PANTHER" id="PTHR47735">
    <property type="entry name" value="POTASSIUM VOLTAGE-GATED CHANNEL SUBFAMILY KQT MEMBER 4"/>
    <property type="match status" value="1"/>
</dbReference>
<dbReference type="InterPro" id="IPR005821">
    <property type="entry name" value="Ion_trans_dom"/>
</dbReference>
<feature type="region of interest" description="Disordered" evidence="6">
    <location>
        <begin position="369"/>
        <end position="397"/>
    </location>
</feature>
<dbReference type="Proteomes" id="UP000824540">
    <property type="component" value="Unassembled WGS sequence"/>
</dbReference>
<evidence type="ECO:0000256" key="5">
    <source>
        <dbReference type="ARBA" id="ARBA00032659"/>
    </source>
</evidence>
<keyword evidence="3 7" id="KW-1133">Transmembrane helix</keyword>
<protein>
    <recommendedName>
        <fullName evidence="5">IKs producing slow voltage-gated potassium channel subunit alpha KvLQT1</fullName>
    </recommendedName>
</protein>
<evidence type="ECO:0000313" key="9">
    <source>
        <dbReference type="EMBL" id="KAG9335755.1"/>
    </source>
</evidence>
<comment type="caution">
    <text evidence="9">The sequence shown here is derived from an EMBL/GenBank/DDBJ whole genome shotgun (WGS) entry which is preliminary data.</text>
</comment>
<sequence>MSCCVAQQHWGHCRALYLTAGCLVGMETRKLLAFEALSPTVTLAEIVLVVFFGVEYVVRLWSAGCRSKYVGIWGRLRFARKPISIIDLIVVVASIIVLSVGSQGQVFATSAVRVRKRGGGQTLDRVCFIVGIRFLQMMRMLHVDRQGGTWRLLGSVVFIHRQELITTLYIGFLCLIFFSYFLYLAEKDAVDSSGVMEFSSYADALWWGVAYSSPYSLSLSATLEKWRAYHSISCVSSVFVHGPKRISCSRNNGVALSVMGHRKSGIPFPVLSPYHPITLSANHVANLKAQTVNTNKQEGLRGGVNSTLSLLQTPQGLGSQLMLTLLAVGCWLLTVKARAMSNTDASKAPRAADFTLQLKLILWCRPPWGSPHKQRVKEGQREREREGKGGRKRQGET</sequence>
<dbReference type="PRINTS" id="PR00169">
    <property type="entry name" value="KCHANNEL"/>
</dbReference>
<dbReference type="OrthoDB" id="8879391at2759"/>
<keyword evidence="2 7" id="KW-0812">Transmembrane</keyword>
<dbReference type="Gene3D" id="1.10.287.70">
    <property type="match status" value="1"/>
</dbReference>
<name>A0A8T2N5U5_9TELE</name>
<feature type="compositionally biased region" description="Basic and acidic residues" evidence="6">
    <location>
        <begin position="376"/>
        <end position="397"/>
    </location>
</feature>
<dbReference type="Pfam" id="PF00520">
    <property type="entry name" value="Ion_trans"/>
    <property type="match status" value="1"/>
</dbReference>
<dbReference type="PRINTS" id="PR01459">
    <property type="entry name" value="KCNQCHANNEL"/>
</dbReference>
<dbReference type="InterPro" id="IPR003937">
    <property type="entry name" value="K_chnl_volt-dep_KCNQ"/>
</dbReference>
<dbReference type="Gene3D" id="1.20.120.350">
    <property type="entry name" value="Voltage-gated potassium channels. Chain C"/>
    <property type="match status" value="1"/>
</dbReference>
<feature type="transmembrane region" description="Helical" evidence="7">
    <location>
        <begin position="122"/>
        <end position="143"/>
    </location>
</feature>
<dbReference type="GO" id="GO:0005249">
    <property type="term" value="F:voltage-gated potassium channel activity"/>
    <property type="evidence" value="ECO:0007669"/>
    <property type="project" value="InterPro"/>
</dbReference>
<gene>
    <name evidence="9" type="ORF">JZ751_004184</name>
</gene>
<evidence type="ECO:0000256" key="3">
    <source>
        <dbReference type="ARBA" id="ARBA00022989"/>
    </source>
</evidence>
<keyword evidence="10" id="KW-1185">Reference proteome</keyword>
<dbReference type="EMBL" id="JAFBMS010000111">
    <property type="protein sequence ID" value="KAG9335755.1"/>
    <property type="molecule type" value="Genomic_DNA"/>
</dbReference>
<evidence type="ECO:0000256" key="2">
    <source>
        <dbReference type="ARBA" id="ARBA00022692"/>
    </source>
</evidence>
<comment type="subcellular location">
    <subcellularLocation>
        <location evidence="1">Membrane</location>
        <topology evidence="1">Multi-pass membrane protein</topology>
    </subcellularLocation>
</comment>
<organism evidence="9 10">
    <name type="scientific">Albula glossodonta</name>
    <name type="common">roundjaw bonefish</name>
    <dbReference type="NCBI Taxonomy" id="121402"/>
    <lineage>
        <taxon>Eukaryota</taxon>
        <taxon>Metazoa</taxon>
        <taxon>Chordata</taxon>
        <taxon>Craniata</taxon>
        <taxon>Vertebrata</taxon>
        <taxon>Euteleostomi</taxon>
        <taxon>Actinopterygii</taxon>
        <taxon>Neopterygii</taxon>
        <taxon>Teleostei</taxon>
        <taxon>Albuliformes</taxon>
        <taxon>Albulidae</taxon>
        <taxon>Albula</taxon>
    </lineage>
</organism>
<feature type="transmembrane region" description="Helical" evidence="7">
    <location>
        <begin position="83"/>
        <end position="102"/>
    </location>
</feature>
<accession>A0A8T2N5U5</accession>
<evidence type="ECO:0000259" key="8">
    <source>
        <dbReference type="Pfam" id="PF00520"/>
    </source>
</evidence>
<dbReference type="GO" id="GO:0008076">
    <property type="term" value="C:voltage-gated potassium channel complex"/>
    <property type="evidence" value="ECO:0007669"/>
    <property type="project" value="TreeGrafter"/>
</dbReference>
<dbReference type="PANTHER" id="PTHR47735:SF14">
    <property type="entry name" value="POTASSIUM VOLTAGE-GATED CHANNEL SUBFAMILY KQT MEMBER 1"/>
    <property type="match status" value="1"/>
</dbReference>
<evidence type="ECO:0000256" key="1">
    <source>
        <dbReference type="ARBA" id="ARBA00004141"/>
    </source>
</evidence>
<reference evidence="9" key="1">
    <citation type="thesis" date="2021" institute="BYU ScholarsArchive" country="Provo, UT, USA">
        <title>Applications of and Algorithms for Genome Assembly and Genomic Analyses with an Emphasis on Marine Teleosts.</title>
        <authorList>
            <person name="Pickett B.D."/>
        </authorList>
    </citation>
    <scope>NUCLEOTIDE SEQUENCE</scope>
    <source>
        <strain evidence="9">HI-2016</strain>
    </source>
</reference>
<evidence type="ECO:0000256" key="7">
    <source>
        <dbReference type="SAM" id="Phobius"/>
    </source>
</evidence>
<dbReference type="AlphaFoldDB" id="A0A8T2N5U5"/>
<feature type="transmembrane region" description="Helical" evidence="7">
    <location>
        <begin position="164"/>
        <end position="184"/>
    </location>
</feature>
<evidence type="ECO:0000256" key="6">
    <source>
        <dbReference type="SAM" id="MobiDB-lite"/>
    </source>
</evidence>
<proteinExistence type="predicted"/>
<keyword evidence="4 7" id="KW-0472">Membrane</keyword>
<evidence type="ECO:0000256" key="4">
    <source>
        <dbReference type="ARBA" id="ARBA00023136"/>
    </source>
</evidence>
<feature type="transmembrane region" description="Helical" evidence="7">
    <location>
        <begin position="41"/>
        <end position="62"/>
    </location>
</feature>
<dbReference type="InterPro" id="IPR027359">
    <property type="entry name" value="Volt_channel_dom_sf"/>
</dbReference>
<feature type="domain" description="Ion transport" evidence="8">
    <location>
        <begin position="39"/>
        <end position="209"/>
    </location>
</feature>
<dbReference type="SUPFAM" id="SSF81324">
    <property type="entry name" value="Voltage-gated potassium channels"/>
    <property type="match status" value="1"/>
</dbReference>